<dbReference type="Pfam" id="PF03960">
    <property type="entry name" value="ArsC"/>
    <property type="match status" value="1"/>
</dbReference>
<protein>
    <submittedName>
        <fullName evidence="3">ArsC family reductase</fullName>
    </submittedName>
</protein>
<dbReference type="NCBIfam" id="TIGR01617">
    <property type="entry name" value="arsC_related"/>
    <property type="match status" value="1"/>
</dbReference>
<comment type="similarity">
    <text evidence="1 2">Belongs to the ArsC family.</text>
</comment>
<proteinExistence type="inferred from homology"/>
<dbReference type="RefSeq" id="WP_311340317.1">
    <property type="nucleotide sequence ID" value="NZ_JAVRHS010000003.1"/>
</dbReference>
<keyword evidence="4" id="KW-1185">Reference proteome</keyword>
<organism evidence="3 4">
    <name type="scientific">Croceicoccus esteveae</name>
    <dbReference type="NCBI Taxonomy" id="3075597"/>
    <lineage>
        <taxon>Bacteria</taxon>
        <taxon>Pseudomonadati</taxon>
        <taxon>Pseudomonadota</taxon>
        <taxon>Alphaproteobacteria</taxon>
        <taxon>Sphingomonadales</taxon>
        <taxon>Erythrobacteraceae</taxon>
        <taxon>Croceicoccus</taxon>
    </lineage>
</organism>
<comment type="caution">
    <text evidence="3">The sequence shown here is derived from an EMBL/GenBank/DDBJ whole genome shotgun (WGS) entry which is preliminary data.</text>
</comment>
<evidence type="ECO:0000313" key="4">
    <source>
        <dbReference type="Proteomes" id="UP001259803"/>
    </source>
</evidence>
<name>A0ABU2ZI91_9SPHN</name>
<sequence length="125" mass="14253">MTTDQPSRQSVTVKVYGIPNCDTVRRARHWLEEHDLGYTFHDYKKHGVDEGRLRHWIAVHGWEALLNRRGTTFRKLLDAEKAGLDAERALALMLAHPAMIKRPVMEHGDAVIIGFDDAAWQAALL</sequence>
<evidence type="ECO:0000256" key="2">
    <source>
        <dbReference type="PROSITE-ProRule" id="PRU01282"/>
    </source>
</evidence>
<evidence type="ECO:0000313" key="3">
    <source>
        <dbReference type="EMBL" id="MDT0575748.1"/>
    </source>
</evidence>
<dbReference type="EMBL" id="JAVRHS010000003">
    <property type="protein sequence ID" value="MDT0575748.1"/>
    <property type="molecule type" value="Genomic_DNA"/>
</dbReference>
<dbReference type="PROSITE" id="PS51353">
    <property type="entry name" value="ARSC"/>
    <property type="match status" value="1"/>
</dbReference>
<evidence type="ECO:0000256" key="1">
    <source>
        <dbReference type="ARBA" id="ARBA00007198"/>
    </source>
</evidence>
<dbReference type="SUPFAM" id="SSF52833">
    <property type="entry name" value="Thioredoxin-like"/>
    <property type="match status" value="1"/>
</dbReference>
<accession>A0ABU2ZI91</accession>
<dbReference type="InterPro" id="IPR006504">
    <property type="entry name" value="Tscrpt_reg_Spx/MgsR"/>
</dbReference>
<dbReference type="PANTHER" id="PTHR30041:SF8">
    <property type="entry name" value="PROTEIN YFFB"/>
    <property type="match status" value="1"/>
</dbReference>
<reference evidence="3 4" key="1">
    <citation type="submission" date="2023-09" db="EMBL/GenBank/DDBJ databases">
        <authorList>
            <person name="Rey-Velasco X."/>
        </authorList>
    </citation>
    <scope>NUCLEOTIDE SEQUENCE [LARGE SCALE GENOMIC DNA]</scope>
    <source>
        <strain evidence="3 4">F390</strain>
    </source>
</reference>
<gene>
    <name evidence="3" type="ORF">RM533_06075</name>
</gene>
<dbReference type="Gene3D" id="3.40.30.10">
    <property type="entry name" value="Glutaredoxin"/>
    <property type="match status" value="1"/>
</dbReference>
<dbReference type="InterPro" id="IPR006660">
    <property type="entry name" value="Arsenate_reductase-like"/>
</dbReference>
<dbReference type="Proteomes" id="UP001259803">
    <property type="component" value="Unassembled WGS sequence"/>
</dbReference>
<dbReference type="PANTHER" id="PTHR30041">
    <property type="entry name" value="ARSENATE REDUCTASE"/>
    <property type="match status" value="1"/>
</dbReference>
<dbReference type="InterPro" id="IPR036249">
    <property type="entry name" value="Thioredoxin-like_sf"/>
</dbReference>
<dbReference type="NCBIfam" id="NF008107">
    <property type="entry name" value="PRK10853.1"/>
    <property type="match status" value="1"/>
</dbReference>
<dbReference type="CDD" id="cd03035">
    <property type="entry name" value="ArsC_Yffb"/>
    <property type="match status" value="1"/>
</dbReference>